<keyword evidence="7" id="KW-0503">Monooxygenase</keyword>
<keyword evidence="8" id="KW-0812">Transmembrane</keyword>
<evidence type="ECO:0000256" key="6">
    <source>
        <dbReference type="PIRSR" id="PIRSR602403-1"/>
    </source>
</evidence>
<organism evidence="9 10">
    <name type="scientific">Tilletia horrida</name>
    <dbReference type="NCBI Taxonomy" id="155126"/>
    <lineage>
        <taxon>Eukaryota</taxon>
        <taxon>Fungi</taxon>
        <taxon>Dikarya</taxon>
        <taxon>Basidiomycota</taxon>
        <taxon>Ustilaginomycotina</taxon>
        <taxon>Exobasidiomycetes</taxon>
        <taxon>Tilletiales</taxon>
        <taxon>Tilletiaceae</taxon>
        <taxon>Tilletia</taxon>
    </lineage>
</organism>
<evidence type="ECO:0000256" key="1">
    <source>
        <dbReference type="ARBA" id="ARBA00001971"/>
    </source>
</evidence>
<evidence type="ECO:0000256" key="8">
    <source>
        <dbReference type="SAM" id="Phobius"/>
    </source>
</evidence>
<keyword evidence="3 6" id="KW-0479">Metal-binding</keyword>
<dbReference type="Proteomes" id="UP001176521">
    <property type="component" value="Unassembled WGS sequence"/>
</dbReference>
<keyword evidence="5 6" id="KW-0408">Iron</keyword>
<dbReference type="GO" id="GO:0016705">
    <property type="term" value="F:oxidoreductase activity, acting on paired donors, with incorporation or reduction of molecular oxygen"/>
    <property type="evidence" value="ECO:0007669"/>
    <property type="project" value="InterPro"/>
</dbReference>
<accession>A0AAN6JH20</accession>
<keyword evidence="8" id="KW-1133">Transmembrane helix</keyword>
<keyword evidence="8" id="KW-0472">Membrane</keyword>
<comment type="similarity">
    <text evidence="2 7">Belongs to the cytochrome P450 family.</text>
</comment>
<evidence type="ECO:0000256" key="3">
    <source>
        <dbReference type="ARBA" id="ARBA00022723"/>
    </source>
</evidence>
<dbReference type="SUPFAM" id="SSF48264">
    <property type="entry name" value="Cytochrome P450"/>
    <property type="match status" value="1"/>
</dbReference>
<dbReference type="InterPro" id="IPR002403">
    <property type="entry name" value="Cyt_P450_E_grp-IV"/>
</dbReference>
<evidence type="ECO:0000256" key="7">
    <source>
        <dbReference type="RuleBase" id="RU000461"/>
    </source>
</evidence>
<keyword evidence="6 7" id="KW-0349">Heme</keyword>
<evidence type="ECO:0000313" key="9">
    <source>
        <dbReference type="EMBL" id="KAK0520531.1"/>
    </source>
</evidence>
<dbReference type="Pfam" id="PF00067">
    <property type="entry name" value="p450"/>
    <property type="match status" value="1"/>
</dbReference>
<dbReference type="Gene3D" id="1.10.630.10">
    <property type="entry name" value="Cytochrome P450"/>
    <property type="match status" value="1"/>
</dbReference>
<feature type="binding site" description="axial binding residue" evidence="6">
    <location>
        <position position="503"/>
    </location>
    <ligand>
        <name>heme</name>
        <dbReference type="ChEBI" id="CHEBI:30413"/>
    </ligand>
    <ligandPart>
        <name>Fe</name>
        <dbReference type="ChEBI" id="CHEBI:18248"/>
    </ligandPart>
</feature>
<evidence type="ECO:0000256" key="5">
    <source>
        <dbReference type="ARBA" id="ARBA00023004"/>
    </source>
</evidence>
<dbReference type="InterPro" id="IPR036396">
    <property type="entry name" value="Cyt_P450_sf"/>
</dbReference>
<proteinExistence type="inferred from homology"/>
<evidence type="ECO:0000256" key="2">
    <source>
        <dbReference type="ARBA" id="ARBA00010617"/>
    </source>
</evidence>
<sequence length="577" mass="64207">MTKIELSAVTLPSLGPVTLAILSIFVFGTYGLVAFLRRPYPSNLAKVPGPGVRHWFFGSFPAEYQVEGKISYYLHKSLDEYGHVCAITEMARLPVIVLADHRAVCKVLLQTPYQRVPMINDLIRRHAGAGILTAEGAEHRRQRKVAHPAFTQGSVYDMAPTMHQKGDHMVTRLNRIIDGDKSEEGSLYGTSTDISKAMTCIALDIIGAVGFNYEFNALLGDGATSDLERAFSDSLSLLTTGTAYGGARILLGDPIEQFGRFFKVEEQLHLDRSKKLVRKICAELVERAKKAESKGTDFLSLMVRANSSEEVKSSQRLTDEEMRENIPVFVFAGHETTATALSWSMLELIDERHGKSRQDRLRQELIDADEDVWKNDARALDSLPYLDAFTRETMRFHSPARGLPRQAPYDDVIPLGRPMRLRDGTMTTELHVKKGQKMIFPLSWMNRDESLWGPDGNQFKPERWLSDDKDKAVGEDVDIDPSVKELRGVWSNLATFGAGPTQCIGIRMALLEFKIAIAALVMNFEVLPPNLPGEPAIEIVSQEQLVTKPVLKSDPKLGLAMPVRIRKLVTATATASA</sequence>
<comment type="caution">
    <text evidence="9">The sequence shown here is derived from an EMBL/GenBank/DDBJ whole genome shotgun (WGS) entry which is preliminary data.</text>
</comment>
<gene>
    <name evidence="9" type="ORF">OC842_007066</name>
</gene>
<reference evidence="9" key="1">
    <citation type="journal article" date="2023" name="PhytoFront">
        <title>Draft Genome Resources of Seven Strains of Tilletia horrida, Causal Agent of Kernel Smut of Rice.</title>
        <authorList>
            <person name="Khanal S."/>
            <person name="Antony Babu S."/>
            <person name="Zhou X.G."/>
        </authorList>
    </citation>
    <scope>NUCLEOTIDE SEQUENCE</scope>
    <source>
        <strain evidence="9">TX3</strain>
    </source>
</reference>
<dbReference type="PANTHER" id="PTHR24305">
    <property type="entry name" value="CYTOCHROME P450"/>
    <property type="match status" value="1"/>
</dbReference>
<dbReference type="GO" id="GO:0004497">
    <property type="term" value="F:monooxygenase activity"/>
    <property type="evidence" value="ECO:0007669"/>
    <property type="project" value="UniProtKB-KW"/>
</dbReference>
<dbReference type="GO" id="GO:0020037">
    <property type="term" value="F:heme binding"/>
    <property type="evidence" value="ECO:0007669"/>
    <property type="project" value="InterPro"/>
</dbReference>
<evidence type="ECO:0000313" key="10">
    <source>
        <dbReference type="Proteomes" id="UP001176521"/>
    </source>
</evidence>
<dbReference type="PANTHER" id="PTHR24305:SF166">
    <property type="entry name" value="CYTOCHROME P450 12A4, MITOCHONDRIAL-RELATED"/>
    <property type="match status" value="1"/>
</dbReference>
<dbReference type="PRINTS" id="PR00385">
    <property type="entry name" value="P450"/>
</dbReference>
<protein>
    <recommendedName>
        <fullName evidence="11">Cytochrome P450</fullName>
    </recommendedName>
</protein>
<dbReference type="EMBL" id="JAPDMQ010000784">
    <property type="protein sequence ID" value="KAK0520531.1"/>
    <property type="molecule type" value="Genomic_DNA"/>
</dbReference>
<dbReference type="GO" id="GO:0005506">
    <property type="term" value="F:iron ion binding"/>
    <property type="evidence" value="ECO:0007669"/>
    <property type="project" value="InterPro"/>
</dbReference>
<dbReference type="InterPro" id="IPR050121">
    <property type="entry name" value="Cytochrome_P450_monoxygenase"/>
</dbReference>
<feature type="transmembrane region" description="Helical" evidence="8">
    <location>
        <begin position="17"/>
        <end position="36"/>
    </location>
</feature>
<evidence type="ECO:0008006" key="11">
    <source>
        <dbReference type="Google" id="ProtNLM"/>
    </source>
</evidence>
<dbReference type="AlphaFoldDB" id="A0AAN6JH20"/>
<evidence type="ECO:0000256" key="4">
    <source>
        <dbReference type="ARBA" id="ARBA00023002"/>
    </source>
</evidence>
<dbReference type="PROSITE" id="PS00086">
    <property type="entry name" value="CYTOCHROME_P450"/>
    <property type="match status" value="1"/>
</dbReference>
<dbReference type="PRINTS" id="PR00465">
    <property type="entry name" value="EP450IV"/>
</dbReference>
<comment type="cofactor">
    <cofactor evidence="1 6">
        <name>heme</name>
        <dbReference type="ChEBI" id="CHEBI:30413"/>
    </cofactor>
</comment>
<dbReference type="InterPro" id="IPR017972">
    <property type="entry name" value="Cyt_P450_CS"/>
</dbReference>
<keyword evidence="10" id="KW-1185">Reference proteome</keyword>
<keyword evidence="4 7" id="KW-0560">Oxidoreductase</keyword>
<name>A0AAN6JH20_9BASI</name>
<dbReference type="InterPro" id="IPR001128">
    <property type="entry name" value="Cyt_P450"/>
</dbReference>